<dbReference type="Pfam" id="PF11797">
    <property type="entry name" value="WxLIP_HBD"/>
    <property type="match status" value="1"/>
</dbReference>
<evidence type="ECO:0000256" key="1">
    <source>
        <dbReference type="SAM" id="Phobius"/>
    </source>
</evidence>
<reference evidence="5" key="1">
    <citation type="submission" date="2016-09" db="EMBL/GenBank/DDBJ databases">
        <authorList>
            <person name="Gulvik C.A."/>
        </authorList>
    </citation>
    <scope>NUCLEOTIDE SEQUENCE [LARGE SCALE GENOMIC DNA]</scope>
    <source>
        <strain evidence="5">LMG 26306</strain>
    </source>
</reference>
<keyword evidence="1" id="KW-0472">Membrane</keyword>
<dbReference type="AlphaFoldDB" id="A0A1E5H3C9"/>
<keyword evidence="1" id="KW-1133">Transmembrane helix</keyword>
<dbReference type="InterPro" id="IPR021759">
    <property type="entry name" value="WxLIP_HBD"/>
</dbReference>
<dbReference type="Pfam" id="PF06030">
    <property type="entry name" value="WxLIP_PGBD"/>
    <property type="match status" value="1"/>
</dbReference>
<dbReference type="RefSeq" id="WP_069633732.1">
    <property type="nucleotide sequence ID" value="NZ_JXKZ01000001.1"/>
</dbReference>
<evidence type="ECO:0000313" key="5">
    <source>
        <dbReference type="Proteomes" id="UP000094764"/>
    </source>
</evidence>
<dbReference type="STRING" id="903983.BCR23_01515"/>
<evidence type="ECO:0000259" key="2">
    <source>
        <dbReference type="Pfam" id="PF06030"/>
    </source>
</evidence>
<sequence>MKKISVIYASLLCLISIFFFVDRVMARDDENNLGYTVTLVQSNTQIDPNKSYFYVKTTPGEAQTLEVRIKSTKKDPVHIKIYGTNAITGDGGTIEYSDDKTYYDATLKDPITSMIQVQTPDLTIGNYEEKTVEIQLTPPKEMYDGVKMGAIIFALDQEQKEKSGVSTEFSYRVGVITAESGDEFNNAQILNLNSVKASIKRGKKMVLAKLQNPEPKVLENVSIVATMTKKDTAEVVKRKSVENYSMAPNSVFDFEMDWGIAALPSGTYNLKLDASNDYQEWQLSKEFIITNEQAKKMNEESVFKIITPDWIKGTTIFLIAVNGLIMLTILFRRKNWEKQWKKIRIAKRKKQGTPKRKKISRKDGE</sequence>
<evidence type="ECO:0000313" key="4">
    <source>
        <dbReference type="EMBL" id="OEG19392.1"/>
    </source>
</evidence>
<name>A0A1E5H3C9_9ENTE</name>
<evidence type="ECO:0000259" key="3">
    <source>
        <dbReference type="Pfam" id="PF11797"/>
    </source>
</evidence>
<dbReference type="EMBL" id="MIKB01000001">
    <property type="protein sequence ID" value="OEG19392.1"/>
    <property type="molecule type" value="Genomic_DNA"/>
</dbReference>
<dbReference type="InterPro" id="IPR010317">
    <property type="entry name" value="WxLIP_PGBD"/>
</dbReference>
<accession>A0A1E5H3C9</accession>
<feature type="transmembrane region" description="Helical" evidence="1">
    <location>
        <begin position="310"/>
        <end position="331"/>
    </location>
</feature>
<feature type="domain" description="WxL Interacting Protein peptidoglycan binding" evidence="2">
    <location>
        <begin position="35"/>
        <end position="153"/>
    </location>
</feature>
<proteinExistence type="predicted"/>
<organism evidence="4 5">
    <name type="scientific">Enterococcus quebecensis</name>
    <dbReference type="NCBI Taxonomy" id="903983"/>
    <lineage>
        <taxon>Bacteria</taxon>
        <taxon>Bacillati</taxon>
        <taxon>Bacillota</taxon>
        <taxon>Bacilli</taxon>
        <taxon>Lactobacillales</taxon>
        <taxon>Enterococcaceae</taxon>
        <taxon>Enterococcus</taxon>
    </lineage>
</organism>
<feature type="domain" description="WxL Interacting Protein host binding" evidence="3">
    <location>
        <begin position="161"/>
        <end position="299"/>
    </location>
</feature>
<dbReference type="Proteomes" id="UP000094764">
    <property type="component" value="Unassembled WGS sequence"/>
</dbReference>
<dbReference type="OrthoDB" id="2148359at2"/>
<gene>
    <name evidence="4" type="ORF">BCR23_01515</name>
</gene>
<comment type="caution">
    <text evidence="4">The sequence shown here is derived from an EMBL/GenBank/DDBJ whole genome shotgun (WGS) entry which is preliminary data.</text>
</comment>
<protein>
    <submittedName>
        <fullName evidence="4">Uncharacterized protein</fullName>
    </submittedName>
</protein>
<keyword evidence="1" id="KW-0812">Transmembrane</keyword>
<keyword evidence="5" id="KW-1185">Reference proteome</keyword>